<reference evidence="1" key="1">
    <citation type="submission" date="2019-06" db="EMBL/GenBank/DDBJ databases">
        <authorList>
            <person name="Zheng W."/>
        </authorList>
    </citation>
    <scope>NUCLEOTIDE SEQUENCE</scope>
    <source>
        <strain evidence="1">QDHG01</strain>
    </source>
</reference>
<evidence type="ECO:0000313" key="1">
    <source>
        <dbReference type="EMBL" id="TNV84115.1"/>
    </source>
</evidence>
<proteinExistence type="predicted"/>
<evidence type="ECO:0000313" key="2">
    <source>
        <dbReference type="Proteomes" id="UP000785679"/>
    </source>
</evidence>
<accession>A0A8J8P1E4</accession>
<dbReference type="Proteomes" id="UP000785679">
    <property type="component" value="Unassembled WGS sequence"/>
</dbReference>
<gene>
    <name evidence="1" type="ORF">FGO68_gene11579</name>
</gene>
<organism evidence="1 2">
    <name type="scientific">Halteria grandinella</name>
    <dbReference type="NCBI Taxonomy" id="5974"/>
    <lineage>
        <taxon>Eukaryota</taxon>
        <taxon>Sar</taxon>
        <taxon>Alveolata</taxon>
        <taxon>Ciliophora</taxon>
        <taxon>Intramacronucleata</taxon>
        <taxon>Spirotrichea</taxon>
        <taxon>Stichotrichia</taxon>
        <taxon>Sporadotrichida</taxon>
        <taxon>Halteriidae</taxon>
        <taxon>Halteria</taxon>
    </lineage>
</organism>
<sequence>MQGELMHLFFNEILCVQLKVCISSSNTHWLPNSEKDMHVLFGPQTPLLQYAEERQWIPSHLLNGSLKIGKTESISF</sequence>
<protein>
    <submittedName>
        <fullName evidence="1">Uncharacterized protein</fullName>
    </submittedName>
</protein>
<dbReference type="AlphaFoldDB" id="A0A8J8P1E4"/>
<name>A0A8J8P1E4_HALGN</name>
<comment type="caution">
    <text evidence="1">The sequence shown here is derived from an EMBL/GenBank/DDBJ whole genome shotgun (WGS) entry which is preliminary data.</text>
</comment>
<keyword evidence="2" id="KW-1185">Reference proteome</keyword>
<dbReference type="EMBL" id="RRYP01003126">
    <property type="protein sequence ID" value="TNV84115.1"/>
    <property type="molecule type" value="Genomic_DNA"/>
</dbReference>